<name>A0ABN1XAY5_9ACTN</name>
<feature type="compositionally biased region" description="Polar residues" evidence="1">
    <location>
        <begin position="1"/>
        <end position="16"/>
    </location>
</feature>
<feature type="compositionally biased region" description="Gly residues" evidence="1">
    <location>
        <begin position="18"/>
        <end position="28"/>
    </location>
</feature>
<dbReference type="EMBL" id="BAAAIH010000057">
    <property type="protein sequence ID" value="GAA1294838.1"/>
    <property type="molecule type" value="Genomic_DNA"/>
</dbReference>
<evidence type="ECO:0000313" key="3">
    <source>
        <dbReference type="Proteomes" id="UP001500282"/>
    </source>
</evidence>
<comment type="caution">
    <text evidence="2">The sequence shown here is derived from an EMBL/GenBank/DDBJ whole genome shotgun (WGS) entry which is preliminary data.</text>
</comment>
<evidence type="ECO:0000256" key="1">
    <source>
        <dbReference type="SAM" id="MobiDB-lite"/>
    </source>
</evidence>
<dbReference type="Proteomes" id="UP001500282">
    <property type="component" value="Unassembled WGS sequence"/>
</dbReference>
<feature type="region of interest" description="Disordered" evidence="1">
    <location>
        <begin position="1"/>
        <end position="105"/>
    </location>
</feature>
<accession>A0ABN1XAY5</accession>
<sequence>MTDRLNQWSANGQAPTQAGGGVLDGWGRPGRLDAADGDAAGGVPDRPPSSERASEGKGTALRPLNRLRVPCVSPGSSSERMNGSPRVGAATPVPMSAQVRMGLPA</sequence>
<evidence type="ECO:0000313" key="2">
    <source>
        <dbReference type="EMBL" id="GAA1294838.1"/>
    </source>
</evidence>
<organism evidence="2 3">
    <name type="scientific">Streptomyces javensis</name>
    <dbReference type="NCBI Taxonomy" id="114698"/>
    <lineage>
        <taxon>Bacteria</taxon>
        <taxon>Bacillati</taxon>
        <taxon>Actinomycetota</taxon>
        <taxon>Actinomycetes</taxon>
        <taxon>Kitasatosporales</taxon>
        <taxon>Streptomycetaceae</taxon>
        <taxon>Streptomyces</taxon>
        <taxon>Streptomyces violaceusniger group</taxon>
    </lineage>
</organism>
<keyword evidence="3" id="KW-1185">Reference proteome</keyword>
<proteinExistence type="predicted"/>
<gene>
    <name evidence="2" type="ORF">GCM10009579_71560</name>
</gene>
<protein>
    <submittedName>
        <fullName evidence="2">Uncharacterized protein</fullName>
    </submittedName>
</protein>
<reference evidence="2 3" key="1">
    <citation type="journal article" date="2019" name="Int. J. Syst. Evol. Microbiol.">
        <title>The Global Catalogue of Microorganisms (GCM) 10K type strain sequencing project: providing services to taxonomists for standard genome sequencing and annotation.</title>
        <authorList>
            <consortium name="The Broad Institute Genomics Platform"/>
            <consortium name="The Broad Institute Genome Sequencing Center for Infectious Disease"/>
            <person name="Wu L."/>
            <person name="Ma J."/>
        </authorList>
    </citation>
    <scope>NUCLEOTIDE SEQUENCE [LARGE SCALE GENOMIC DNA]</scope>
    <source>
        <strain evidence="2 3">JCM 11448</strain>
    </source>
</reference>